<dbReference type="RefSeq" id="WP_301774265.1">
    <property type="nucleotide sequence ID" value="NZ_JAGGJB010000002.1"/>
</dbReference>
<dbReference type="AlphaFoldDB" id="A0AAW7QYN4"/>
<gene>
    <name evidence="3" type="ORF">J6I90_04740</name>
    <name evidence="4" type="ORF">J6I92_00905</name>
</gene>
<accession>A0AAW7QYN4</accession>
<feature type="signal peptide" evidence="2">
    <location>
        <begin position="1"/>
        <end position="23"/>
    </location>
</feature>
<evidence type="ECO:0000256" key="2">
    <source>
        <dbReference type="SAM" id="SignalP"/>
    </source>
</evidence>
<evidence type="ECO:0000313" key="6">
    <source>
        <dbReference type="Proteomes" id="UP001169492"/>
    </source>
</evidence>
<keyword evidence="2" id="KW-0732">Signal</keyword>
<feature type="chain" id="PRO_5043543860" evidence="2">
    <location>
        <begin position="24"/>
        <end position="128"/>
    </location>
</feature>
<proteinExistence type="predicted"/>
<evidence type="ECO:0000313" key="3">
    <source>
        <dbReference type="EMBL" id="MDN7124178.1"/>
    </source>
</evidence>
<keyword evidence="5" id="KW-1185">Reference proteome</keyword>
<organism evidence="3 6">
    <name type="scientific">Pseudidiomarina terrestris</name>
    <dbReference type="NCBI Taxonomy" id="2820060"/>
    <lineage>
        <taxon>Bacteria</taxon>
        <taxon>Pseudomonadati</taxon>
        <taxon>Pseudomonadota</taxon>
        <taxon>Gammaproteobacteria</taxon>
        <taxon>Alteromonadales</taxon>
        <taxon>Idiomarinaceae</taxon>
        <taxon>Pseudidiomarina</taxon>
    </lineage>
</organism>
<protein>
    <submittedName>
        <fullName evidence="3">Uncharacterized protein</fullName>
    </submittedName>
</protein>
<keyword evidence="1" id="KW-0175">Coiled coil</keyword>
<dbReference type="EMBL" id="JAGGJB010000002">
    <property type="protein sequence ID" value="MDN7124178.1"/>
    <property type="molecule type" value="Genomic_DNA"/>
</dbReference>
<reference evidence="5 6" key="1">
    <citation type="submission" date="2021-03" db="EMBL/GenBank/DDBJ databases">
        <title>Pseudidiomarina terrestris, a new bacterium isolated from saline soil.</title>
        <authorList>
            <person name="Galisteo C."/>
            <person name="De La Haba R."/>
            <person name="Sanchez-Porro C."/>
            <person name="Ventosa A."/>
        </authorList>
    </citation>
    <scope>NUCLEOTIDE SEQUENCE [LARGE SCALE GENOMIC DNA]</scope>
    <source>
        <strain evidence="3 6">1APP75-32.1</strain>
        <strain evidence="5">1APR75-15</strain>
        <strain evidence="4">1ASR75-15</strain>
    </source>
</reference>
<feature type="coiled-coil region" evidence="1">
    <location>
        <begin position="40"/>
        <end position="102"/>
    </location>
</feature>
<dbReference type="EMBL" id="JAGGJC010000001">
    <property type="protein sequence ID" value="MDN7128435.1"/>
    <property type="molecule type" value="Genomic_DNA"/>
</dbReference>
<dbReference type="Pfam" id="PF20531">
    <property type="entry name" value="DUF6746"/>
    <property type="match status" value="1"/>
</dbReference>
<dbReference type="Proteomes" id="UP001169491">
    <property type="component" value="Unassembled WGS sequence"/>
</dbReference>
<dbReference type="Proteomes" id="UP001169492">
    <property type="component" value="Unassembled WGS sequence"/>
</dbReference>
<name>A0AAW7QYN4_9GAMM</name>
<dbReference type="InterPro" id="IPR046634">
    <property type="entry name" value="DUF6746"/>
</dbReference>
<evidence type="ECO:0000256" key="1">
    <source>
        <dbReference type="SAM" id="Coils"/>
    </source>
</evidence>
<sequence>MKFSVIAATLLGFAVLSAQPAQAQDEQRYEHFKGQPAKTLDQAMFNLANFNAKLAQLMADGELTAEDMATVHQLSYTLENALQKLDEEVDTLQEVLEEVHIASETLDYDTVKKQGRIYLETSAKIVKK</sequence>
<comment type="caution">
    <text evidence="3">The sequence shown here is derived from an EMBL/GenBank/DDBJ whole genome shotgun (WGS) entry which is preliminary data.</text>
</comment>
<evidence type="ECO:0000313" key="4">
    <source>
        <dbReference type="EMBL" id="MDN7128435.1"/>
    </source>
</evidence>
<evidence type="ECO:0000313" key="5">
    <source>
        <dbReference type="Proteomes" id="UP001169491"/>
    </source>
</evidence>